<dbReference type="SUPFAM" id="SSF50952">
    <property type="entry name" value="Soluble quinoprotein glucose dehydrogenase"/>
    <property type="match status" value="1"/>
</dbReference>
<dbReference type="AlphaFoldDB" id="A0A6L9LF62"/>
<sequence>MKKHLRLGHLVALSALVVTCTVSKTTKTQTVQNNASPTPVGVDSATKPSVNPVANTAYLNPEQSLASFRVPKGYHMELVASEPMIHEPVAIAWDGNARMYVAEMDTYMQDADATGEHEPVSRVMLLEDTNGDGKMDKSSVFIDKLLLPRMLLCVGHELIVNETDTYDLWSYKDTNGDGVADDKKRIYHVDRKAPGNLEHQRSGLDWNLDNWIYVTVDPVRFRYTNGQIRVDSLYSGSNGQWGLTHDNYGRLFFSRGGGENAGSGFQINPKYGSLEFADAYDEATFSPVWSIIANPDAQGGPKRLRADSTLNHFTAGCGQSIYRGDKLPADLVGDYLICEPVARIVRRARIVNNQGKTQLENVYKEQEFIASTDFNFRPVNTYTGPDGSLYLVDMNRGIIQESQWTPKGSWIRPQIERLGLDKHIQHGRIWRLVQDSVKPGPKPNMLDQSASQLVTYLNHPNGWWRDNAQKQLIVLGDKSIVPTLKQLVAGQSTVSSTKLSALAKIHALWTLEGLDAIDQATISTALKDEDPQVRRTAIWISEPYLKKNDEQLIAQVASLHQDPSYDVRVQLLESLQYSSSAAATSATAALLAQNSGNPMLTAVRNSLLKNNDFKLYGSKLGSLAENDRASVLRGAEIFKSLCSSCHGTDGKGLASQVAPPIAGSKHLADRDLLVKILLQGLSGPIDGKTYPTVMPSMADNSDEWIASVANYIRFEFGNPTPPRPAGAGSNPNANRPAIPVANPPVVRAGGTFGRWIYPMIKNEDILTLRKETVSRSTPWTIAELEKTGQ</sequence>
<keyword evidence="3 4" id="KW-0408">Iron</keyword>
<dbReference type="SUPFAM" id="SSF46626">
    <property type="entry name" value="Cytochrome c"/>
    <property type="match status" value="1"/>
</dbReference>
<dbReference type="InterPro" id="IPR011989">
    <property type="entry name" value="ARM-like"/>
</dbReference>
<dbReference type="InterPro" id="IPR055557">
    <property type="entry name" value="DUF7133"/>
</dbReference>
<evidence type="ECO:0000256" key="2">
    <source>
        <dbReference type="ARBA" id="ARBA00022723"/>
    </source>
</evidence>
<evidence type="ECO:0000259" key="5">
    <source>
        <dbReference type="PROSITE" id="PS51007"/>
    </source>
</evidence>
<evidence type="ECO:0000313" key="6">
    <source>
        <dbReference type="EMBL" id="NDU95319.1"/>
    </source>
</evidence>
<feature type="domain" description="Cytochrome c" evidence="5">
    <location>
        <begin position="629"/>
        <end position="716"/>
    </location>
</feature>
<protein>
    <submittedName>
        <fullName evidence="6">C-type cytochrome</fullName>
    </submittedName>
</protein>
<dbReference type="SUPFAM" id="SSF48371">
    <property type="entry name" value="ARM repeat"/>
    <property type="match status" value="1"/>
</dbReference>
<dbReference type="GO" id="GO:0009055">
    <property type="term" value="F:electron transfer activity"/>
    <property type="evidence" value="ECO:0007669"/>
    <property type="project" value="InterPro"/>
</dbReference>
<organism evidence="6 7">
    <name type="scientific">Spirosoma terrae</name>
    <dbReference type="NCBI Taxonomy" id="1968276"/>
    <lineage>
        <taxon>Bacteria</taxon>
        <taxon>Pseudomonadati</taxon>
        <taxon>Bacteroidota</taxon>
        <taxon>Cytophagia</taxon>
        <taxon>Cytophagales</taxon>
        <taxon>Cytophagaceae</taxon>
        <taxon>Spirosoma</taxon>
    </lineage>
</organism>
<dbReference type="InterPro" id="IPR036909">
    <property type="entry name" value="Cyt_c-like_dom_sf"/>
</dbReference>
<dbReference type="Gene3D" id="1.10.760.10">
    <property type="entry name" value="Cytochrome c-like domain"/>
    <property type="match status" value="1"/>
</dbReference>
<dbReference type="InterPro" id="IPR016024">
    <property type="entry name" value="ARM-type_fold"/>
</dbReference>
<dbReference type="Proteomes" id="UP000474175">
    <property type="component" value="Unassembled WGS sequence"/>
</dbReference>
<dbReference type="GO" id="GO:0020037">
    <property type="term" value="F:heme binding"/>
    <property type="evidence" value="ECO:0007669"/>
    <property type="project" value="InterPro"/>
</dbReference>
<evidence type="ECO:0000313" key="7">
    <source>
        <dbReference type="Proteomes" id="UP000474175"/>
    </source>
</evidence>
<dbReference type="InterPro" id="IPR011042">
    <property type="entry name" value="6-blade_b-propeller_TolB-like"/>
</dbReference>
<dbReference type="RefSeq" id="WP_163947110.1">
    <property type="nucleotide sequence ID" value="NZ_JAAFZH010000004.1"/>
</dbReference>
<dbReference type="Gene3D" id="2.120.10.30">
    <property type="entry name" value="TolB, C-terminal domain"/>
    <property type="match status" value="1"/>
</dbReference>
<dbReference type="GO" id="GO:0046872">
    <property type="term" value="F:metal ion binding"/>
    <property type="evidence" value="ECO:0007669"/>
    <property type="project" value="UniProtKB-KW"/>
</dbReference>
<name>A0A6L9LF62_9BACT</name>
<keyword evidence="1 4" id="KW-0349">Heme</keyword>
<dbReference type="Pfam" id="PF13442">
    <property type="entry name" value="Cytochrome_CBB3"/>
    <property type="match status" value="1"/>
</dbReference>
<accession>A0A6L9LF62</accession>
<proteinExistence type="predicted"/>
<dbReference type="EMBL" id="JAAFZH010000004">
    <property type="protein sequence ID" value="NDU95319.1"/>
    <property type="molecule type" value="Genomic_DNA"/>
</dbReference>
<comment type="caution">
    <text evidence="6">The sequence shown here is derived from an EMBL/GenBank/DDBJ whole genome shotgun (WGS) entry which is preliminary data.</text>
</comment>
<reference evidence="6 7" key="1">
    <citation type="submission" date="2020-02" db="EMBL/GenBank/DDBJ databases">
        <title>Draft genome sequence of two Spirosoma agri KCTC 52727 and Spirosoma terrae KCTC 52035.</title>
        <authorList>
            <person name="Rojas J."/>
            <person name="Ambika Manirajan B."/>
            <person name="Suarez C."/>
            <person name="Ratering S."/>
            <person name="Schnell S."/>
        </authorList>
    </citation>
    <scope>NUCLEOTIDE SEQUENCE [LARGE SCALE GENOMIC DNA]</scope>
    <source>
        <strain evidence="6 7">KCTC 52035</strain>
    </source>
</reference>
<keyword evidence="2 4" id="KW-0479">Metal-binding</keyword>
<dbReference type="Gene3D" id="1.25.10.10">
    <property type="entry name" value="Leucine-rich Repeat Variant"/>
    <property type="match status" value="1"/>
</dbReference>
<evidence type="ECO:0000256" key="1">
    <source>
        <dbReference type="ARBA" id="ARBA00022617"/>
    </source>
</evidence>
<keyword evidence="7" id="KW-1185">Reference proteome</keyword>
<dbReference type="PANTHER" id="PTHR33546:SF1">
    <property type="entry name" value="LARGE, MULTIFUNCTIONAL SECRETED PROTEIN"/>
    <property type="match status" value="1"/>
</dbReference>
<evidence type="ECO:0000256" key="3">
    <source>
        <dbReference type="ARBA" id="ARBA00023004"/>
    </source>
</evidence>
<dbReference type="PANTHER" id="PTHR33546">
    <property type="entry name" value="LARGE, MULTIFUNCTIONAL SECRETED PROTEIN-RELATED"/>
    <property type="match status" value="1"/>
</dbReference>
<dbReference type="InterPro" id="IPR011041">
    <property type="entry name" value="Quinoprot_gluc/sorb_DH_b-prop"/>
</dbReference>
<dbReference type="Pfam" id="PF23500">
    <property type="entry name" value="DUF7133"/>
    <property type="match status" value="1"/>
</dbReference>
<dbReference type="PROSITE" id="PS51007">
    <property type="entry name" value="CYTC"/>
    <property type="match status" value="1"/>
</dbReference>
<dbReference type="InterPro" id="IPR009056">
    <property type="entry name" value="Cyt_c-like_dom"/>
</dbReference>
<evidence type="ECO:0000256" key="4">
    <source>
        <dbReference type="PROSITE-ProRule" id="PRU00433"/>
    </source>
</evidence>
<gene>
    <name evidence="6" type="ORF">GK108_10590</name>
</gene>